<proteinExistence type="predicted"/>
<evidence type="ECO:0000313" key="3">
    <source>
        <dbReference type="Proteomes" id="UP000299084"/>
    </source>
</evidence>
<name>A0A5N4CDV0_CAMDR</name>
<dbReference type="AlphaFoldDB" id="A0A5N4CDV0"/>
<evidence type="ECO:0000256" key="1">
    <source>
        <dbReference type="SAM" id="MobiDB-lite"/>
    </source>
</evidence>
<dbReference type="Proteomes" id="UP000299084">
    <property type="component" value="Unassembled WGS sequence"/>
</dbReference>
<evidence type="ECO:0000313" key="2">
    <source>
        <dbReference type="EMBL" id="KAB1257129.1"/>
    </source>
</evidence>
<protein>
    <submittedName>
        <fullName evidence="2">Uncharacterized protein</fullName>
    </submittedName>
</protein>
<reference evidence="2 3" key="1">
    <citation type="journal article" date="2019" name="Mol. Ecol. Resour.">
        <title>Improving Illumina assemblies with Hi-C and long reads: an example with the North African dromedary.</title>
        <authorList>
            <person name="Elbers J.P."/>
            <person name="Rogers M.F."/>
            <person name="Perelman P.L."/>
            <person name="Proskuryakova A.A."/>
            <person name="Serdyukova N.A."/>
            <person name="Johnson W.E."/>
            <person name="Horin P."/>
            <person name="Corander J."/>
            <person name="Murphy D."/>
            <person name="Burger P.A."/>
        </authorList>
    </citation>
    <scope>NUCLEOTIDE SEQUENCE [LARGE SCALE GENOMIC DNA]</scope>
    <source>
        <strain evidence="2">Drom800</strain>
        <tissue evidence="2">Blood</tissue>
    </source>
</reference>
<accession>A0A5N4CDV0</accession>
<dbReference type="EMBL" id="JWIN03000027">
    <property type="protein sequence ID" value="KAB1257129.1"/>
    <property type="molecule type" value="Genomic_DNA"/>
</dbReference>
<sequence>MRQPLRALFSLSGEDGQQRWPAWPTSLPPSALAPARLKYPSAFHPSRELRPGSQRKEGWAENKGLSGGQLVSREGLGKVAMGLEFRRCPLPPVARWPCGGRRWDIWRKCPFAEPELLAPHVRGAGGNHKACCPASHRVPARHRCPRIRVRLGTAREPVWAGSYTADICMCLSVACGLCLCGYITLGKVVLDLPPSLMLQPQGRAISLSGRAGMAGGLRGQESFWRTFYRNQGSMKGQAGHRDTWVPQSASEAHLLLPGLVPWETEARLRCFPSLAPTGRGEAPRCWGVGWGLPCLGHIQSVKAGLPLPLAGDLDTGPAWKPSKCLA</sequence>
<keyword evidence="3" id="KW-1185">Reference proteome</keyword>
<feature type="compositionally biased region" description="Basic and acidic residues" evidence="1">
    <location>
        <begin position="45"/>
        <end position="60"/>
    </location>
</feature>
<feature type="region of interest" description="Disordered" evidence="1">
    <location>
        <begin position="43"/>
        <end position="65"/>
    </location>
</feature>
<gene>
    <name evidence="2" type="ORF">Cadr_000026266</name>
</gene>
<organism evidence="2 3">
    <name type="scientific">Camelus dromedarius</name>
    <name type="common">Dromedary</name>
    <name type="synonym">Arabian camel</name>
    <dbReference type="NCBI Taxonomy" id="9838"/>
    <lineage>
        <taxon>Eukaryota</taxon>
        <taxon>Metazoa</taxon>
        <taxon>Chordata</taxon>
        <taxon>Craniata</taxon>
        <taxon>Vertebrata</taxon>
        <taxon>Euteleostomi</taxon>
        <taxon>Mammalia</taxon>
        <taxon>Eutheria</taxon>
        <taxon>Laurasiatheria</taxon>
        <taxon>Artiodactyla</taxon>
        <taxon>Tylopoda</taxon>
        <taxon>Camelidae</taxon>
        <taxon>Camelus</taxon>
    </lineage>
</organism>
<comment type="caution">
    <text evidence="2">The sequence shown here is derived from an EMBL/GenBank/DDBJ whole genome shotgun (WGS) entry which is preliminary data.</text>
</comment>